<dbReference type="EMBL" id="CP038151">
    <property type="protein sequence ID" value="QBR02705.1"/>
    <property type="molecule type" value="Genomic_DNA"/>
</dbReference>
<protein>
    <submittedName>
        <fullName evidence="1">Glycosyltransferase family 2 protein</fullName>
    </submittedName>
</protein>
<dbReference type="Gene3D" id="3.90.550.10">
    <property type="entry name" value="Spore Coat Polysaccharide Biosynthesis Protein SpsA, Chain A"/>
    <property type="match status" value="1"/>
</dbReference>
<name>A0A4P7D721_9BURK</name>
<keyword evidence="1" id="KW-0808">Transferase</keyword>
<proteinExistence type="predicted"/>
<evidence type="ECO:0000313" key="1">
    <source>
        <dbReference type="EMBL" id="QBR02705.1"/>
    </source>
</evidence>
<evidence type="ECO:0000313" key="2">
    <source>
        <dbReference type="Proteomes" id="UP000295727"/>
    </source>
</evidence>
<dbReference type="CDD" id="cd00761">
    <property type="entry name" value="Glyco_tranf_GTA_type"/>
    <property type="match status" value="1"/>
</dbReference>
<reference evidence="1 2" key="1">
    <citation type="submission" date="2019-03" db="EMBL/GenBank/DDBJ databases">
        <title>Paraburkholderia sp. 7MH5, isolated from subtropical forest soil.</title>
        <authorList>
            <person name="Gao Z.-H."/>
            <person name="Qiu L.-H."/>
        </authorList>
    </citation>
    <scope>NUCLEOTIDE SEQUENCE [LARGE SCALE GENOMIC DNA]</scope>
    <source>
        <strain evidence="1 2">7MH5</strain>
    </source>
</reference>
<dbReference type="GO" id="GO:0016740">
    <property type="term" value="F:transferase activity"/>
    <property type="evidence" value="ECO:0007669"/>
    <property type="project" value="UniProtKB-KW"/>
</dbReference>
<dbReference type="RefSeq" id="WP_134758225.1">
    <property type="nucleotide sequence ID" value="NZ_CP038151.1"/>
</dbReference>
<dbReference type="Proteomes" id="UP000295727">
    <property type="component" value="Chromosome 4"/>
</dbReference>
<sequence length="249" mass="27396">MNPAIVVIPTTGAPELECAIQSVLDQTVPTDVLVIFDGPAFARPLVLPDDARVHTLVLPFNTGGARTSRIPASQRGHWYGARVMCAAGYLVNNDYAIMLDQDNWLRPDHVASCIAALESRPAAPYEMVYALRAVHRKDGSFVCRDDCESLGPRDGVSGCLIDTSCYFFRTDFLMKASHFWLWGWGGDSRFLVRLVQAHGMDCFTGTGRYTVHYRLGGNEGSAPEAFFVQGNARMRALHGATVPMPWAVE</sequence>
<dbReference type="SUPFAM" id="SSF53448">
    <property type="entry name" value="Nucleotide-diphospho-sugar transferases"/>
    <property type="match status" value="1"/>
</dbReference>
<organism evidence="1 2">
    <name type="scientific">Paraburkholderia pallida</name>
    <dbReference type="NCBI Taxonomy" id="2547399"/>
    <lineage>
        <taxon>Bacteria</taxon>
        <taxon>Pseudomonadati</taxon>
        <taxon>Pseudomonadota</taxon>
        <taxon>Betaproteobacteria</taxon>
        <taxon>Burkholderiales</taxon>
        <taxon>Burkholderiaceae</taxon>
        <taxon>Paraburkholderia</taxon>
    </lineage>
</organism>
<accession>A0A4P7D721</accession>
<dbReference type="AlphaFoldDB" id="A0A4P7D721"/>
<keyword evidence="2" id="KW-1185">Reference proteome</keyword>
<gene>
    <name evidence="1" type="ORF">E1956_36405</name>
</gene>
<dbReference type="OrthoDB" id="433681at2"/>
<dbReference type="InterPro" id="IPR029044">
    <property type="entry name" value="Nucleotide-diphossugar_trans"/>
</dbReference>
<dbReference type="KEGG" id="ppai:E1956_36405"/>